<evidence type="ECO:0000313" key="5">
    <source>
        <dbReference type="Proteomes" id="UP000182146"/>
    </source>
</evidence>
<dbReference type="InterPro" id="IPR025154">
    <property type="entry name" value="Put_metallopeptidase_dom"/>
</dbReference>
<evidence type="ECO:0000259" key="2">
    <source>
        <dbReference type="Pfam" id="PF09967"/>
    </source>
</evidence>
<dbReference type="SUPFAM" id="SSF53300">
    <property type="entry name" value="vWA-like"/>
    <property type="match status" value="1"/>
</dbReference>
<dbReference type="OrthoDB" id="9761650at2"/>
<dbReference type="EMBL" id="FNGU01000005">
    <property type="protein sequence ID" value="SDM35345.1"/>
    <property type="molecule type" value="Genomic_DNA"/>
</dbReference>
<accession>A0A1G9SKM4</accession>
<feature type="domain" description="Putative metallopeptidase" evidence="3">
    <location>
        <begin position="19"/>
        <end position="273"/>
    </location>
</feature>
<reference evidence="4 5" key="1">
    <citation type="submission" date="2016-10" db="EMBL/GenBank/DDBJ databases">
        <authorList>
            <person name="de Groot N.N."/>
        </authorList>
    </citation>
    <scope>NUCLEOTIDE SEQUENCE [LARGE SCALE GENOMIC DNA]</scope>
    <source>
        <strain evidence="4 5">DSM 17813</strain>
    </source>
</reference>
<evidence type="ECO:0000313" key="4">
    <source>
        <dbReference type="EMBL" id="SDM35345.1"/>
    </source>
</evidence>
<dbReference type="PANTHER" id="PTHR38730">
    <property type="entry name" value="SLL7028 PROTEIN"/>
    <property type="match status" value="1"/>
</dbReference>
<feature type="domain" description="VWA-like" evidence="2">
    <location>
        <begin position="285"/>
        <end position="406"/>
    </location>
</feature>
<name>A0A1G9SKM4_9BACT</name>
<dbReference type="RefSeq" id="WP_052445970.1">
    <property type="nucleotide sequence ID" value="NZ_FNGU01000005.1"/>
</dbReference>
<sequence length="408" mass="45231">MSNQRLSAKDKGQGTRDTQLLEDAIIRLLKRRPFYGHLLLNFRRRLGAGAYPLGVTLVGGAPLLEVNPERFAAYPAQEQEALLEHVIKHVLHLHMTRRKERHGLTWDVACDLAINPGIAGMPVEAPGPARFKLDAGLAAEEYYRLLSRPFDTGNLEGQGLGDATQESSGDSGAGSSTLDVAHDTSPLDDHSLWAEADAVPRRLAEQRVRALVQDAWRKSDGEVPGDLRALVAAMLAPAPIAWRQVLQQFVATAGRVGRRSTWKREHRRFAHATPGQRKRRRLNLLIGVDVSDSTNIHALREAFAAELLRIARSRDTLLTVLYAGSRIQKIASFRGNEAVAEVYQGGGFTDLRPVFDYARTLQPRPAAVIYLTDGYGEAPEHMEFPTLWALTKDGQKPVEWGVELRLDE</sequence>
<organism evidence="4 5">
    <name type="scientific">Geoalkalibacter ferrihydriticus</name>
    <dbReference type="NCBI Taxonomy" id="392333"/>
    <lineage>
        <taxon>Bacteria</taxon>
        <taxon>Pseudomonadati</taxon>
        <taxon>Thermodesulfobacteriota</taxon>
        <taxon>Desulfuromonadia</taxon>
        <taxon>Desulfuromonadales</taxon>
        <taxon>Geoalkalibacteraceae</taxon>
        <taxon>Geoalkalibacter</taxon>
    </lineage>
</organism>
<dbReference type="AlphaFoldDB" id="A0A1G9SKM4"/>
<dbReference type="InterPro" id="IPR018698">
    <property type="entry name" value="VWA-like_dom"/>
</dbReference>
<dbReference type="Pfam" id="PF09967">
    <property type="entry name" value="DUF2201"/>
    <property type="match status" value="1"/>
</dbReference>
<gene>
    <name evidence="4" type="ORF">SAMN05660860_02386</name>
</gene>
<evidence type="ECO:0000259" key="3">
    <source>
        <dbReference type="Pfam" id="PF13203"/>
    </source>
</evidence>
<dbReference type="Pfam" id="PF13203">
    <property type="entry name" value="DUF2201_N"/>
    <property type="match status" value="1"/>
</dbReference>
<dbReference type="STRING" id="392333.SAMN05660860_02386"/>
<dbReference type="InterPro" id="IPR036465">
    <property type="entry name" value="vWFA_dom_sf"/>
</dbReference>
<evidence type="ECO:0000256" key="1">
    <source>
        <dbReference type="SAM" id="MobiDB-lite"/>
    </source>
</evidence>
<feature type="region of interest" description="Disordered" evidence="1">
    <location>
        <begin position="155"/>
        <end position="184"/>
    </location>
</feature>
<protein>
    <submittedName>
        <fullName evidence="4">Predicted metal-dependent peptidase</fullName>
    </submittedName>
</protein>
<feature type="compositionally biased region" description="Polar residues" evidence="1">
    <location>
        <begin position="164"/>
        <end position="178"/>
    </location>
</feature>
<dbReference type="Proteomes" id="UP000182146">
    <property type="component" value="Unassembled WGS sequence"/>
</dbReference>
<dbReference type="PANTHER" id="PTHR38730:SF1">
    <property type="entry name" value="SLL7028 PROTEIN"/>
    <property type="match status" value="1"/>
</dbReference>
<proteinExistence type="predicted"/>